<dbReference type="Gene3D" id="1.10.150.50">
    <property type="entry name" value="Transcription Factor, Ets-1"/>
    <property type="match status" value="1"/>
</dbReference>
<feature type="compositionally biased region" description="Acidic residues" evidence="2">
    <location>
        <begin position="134"/>
        <end position="143"/>
    </location>
</feature>
<feature type="compositionally biased region" description="Basic and acidic residues" evidence="2">
    <location>
        <begin position="231"/>
        <end position="255"/>
    </location>
</feature>
<keyword evidence="5" id="KW-1185">Reference proteome</keyword>
<feature type="compositionally biased region" description="Basic and acidic residues" evidence="2">
    <location>
        <begin position="198"/>
        <end position="211"/>
    </location>
</feature>
<dbReference type="Proteomes" id="UP001488805">
    <property type="component" value="Unassembled WGS sequence"/>
</dbReference>
<evidence type="ECO:0000313" key="4">
    <source>
        <dbReference type="EMBL" id="KAK9541760.1"/>
    </source>
</evidence>
<evidence type="ECO:0000256" key="2">
    <source>
        <dbReference type="SAM" id="MobiDB-lite"/>
    </source>
</evidence>
<sequence length="914" mass="102104">MGSANAEKQRPWRRSTPRLSRRLLCCSCLRGEERDPLQQQEEKINGDSRHPHLDQRGSGEREAIQITIEDLGIVNTSFSLFEEEEDPLTSSNSTARSASSMSACLRALTKKRLRPLSSLPVEIQGKLAITSTSGEDDEEEDDPPAPGSLLRPPVINLIPPTPSDVVDDDQFFDINSEESVANTCGSGGSFGAGDQESYVEKMESAEAKESTGEFTLAENKVSADNSAEPEEGLRDESGDERQAVTSREEDKEKTKPRLLRCAYQVAPLPKYPQKSSFNTGINLLSFTEHNSDELSNRDVNCFDMLKVELCLLPRAANMDTFTHQRRPITRSCSLEEPLTRSSTFHTLSQTTDHQEEEGPLRQRRITVASYMPQSKDQNGNFPEKDVDRQVAKCLGELNTDEVCLWFSSIGLQKCLPFIRGVKLCGADIASVDVNTLDILHIDTLEEREQLLSAIYKELHPSSPITQRIDSLLESSGPNDVETFTATLVSMSTSKSSPHVSCLSMNRRSLKLRNNSQNSMGQRNAQMIEITINASERIVHLRTPKETTVGKIMASCIKMLGVTDDKSLFILREKQGSSEDLPPDQQIGSLLTSTSENRQLELHLCKTERPSGTLSQRNPGVHSSNESSNINKNVQLNQPAKEERIRELNQHVDSLQNIILQVQELHHGLVAFCSEIKNMDGDVDVDRLSSAELKERLELVKSRLNDKRQSLQTLRDNINNSTAHKKKQLEVRLLEKMKLNCQVFKEEISMVHLNRQLAHLQNALQESYVKEKGRKRSLAIGSLSQLVSPQSPAMLLVVQENRDPDGHYGFSCRHREGSGLMVVKADNSHLCVDDRLVEVNGVPVVNSTQEELTDILLQGPSAKIVVLRQPPPTPTSQQHPLLPQRIVNPDLVQTINQERDVVTIESPPRRKVMAI</sequence>
<feature type="region of interest" description="Disordered" evidence="2">
    <location>
        <begin position="127"/>
        <end position="168"/>
    </location>
</feature>
<feature type="coiled-coil region" evidence="1">
    <location>
        <begin position="689"/>
        <end position="716"/>
    </location>
</feature>
<comment type="caution">
    <text evidence="4">The sequence shown here is derived from an EMBL/GenBank/DDBJ whole genome shotgun (WGS) entry which is preliminary data.</text>
</comment>
<dbReference type="InterPro" id="IPR036034">
    <property type="entry name" value="PDZ_sf"/>
</dbReference>
<feature type="region of interest" description="Disordered" evidence="2">
    <location>
        <begin position="606"/>
        <end position="631"/>
    </location>
</feature>
<dbReference type="SUPFAM" id="SSF50156">
    <property type="entry name" value="PDZ domain-like"/>
    <property type="match status" value="1"/>
</dbReference>
<feature type="region of interest" description="Disordered" evidence="2">
    <location>
        <begin position="339"/>
        <end position="359"/>
    </location>
</feature>
<dbReference type="SMART" id="SM00228">
    <property type="entry name" value="PDZ"/>
    <property type="match status" value="1"/>
</dbReference>
<dbReference type="Gene3D" id="2.30.42.10">
    <property type="match status" value="1"/>
</dbReference>
<organism evidence="4 5">
    <name type="scientific">Zoarces viviparus</name>
    <name type="common">Viviparous eelpout</name>
    <name type="synonym">Blennius viviparus</name>
    <dbReference type="NCBI Taxonomy" id="48416"/>
    <lineage>
        <taxon>Eukaryota</taxon>
        <taxon>Metazoa</taxon>
        <taxon>Chordata</taxon>
        <taxon>Craniata</taxon>
        <taxon>Vertebrata</taxon>
        <taxon>Euteleostomi</taxon>
        <taxon>Actinopterygii</taxon>
        <taxon>Neopterygii</taxon>
        <taxon>Teleostei</taxon>
        <taxon>Neoteleostei</taxon>
        <taxon>Acanthomorphata</taxon>
        <taxon>Eupercaria</taxon>
        <taxon>Perciformes</taxon>
        <taxon>Cottioidei</taxon>
        <taxon>Zoarcales</taxon>
        <taxon>Zoarcidae</taxon>
        <taxon>Zoarcinae</taxon>
        <taxon>Zoarces</taxon>
    </lineage>
</organism>
<dbReference type="InterPro" id="IPR001478">
    <property type="entry name" value="PDZ"/>
</dbReference>
<evidence type="ECO:0000313" key="5">
    <source>
        <dbReference type="Proteomes" id="UP001488805"/>
    </source>
</evidence>
<proteinExistence type="predicted"/>
<evidence type="ECO:0000256" key="1">
    <source>
        <dbReference type="SAM" id="Coils"/>
    </source>
</evidence>
<name>A0AAW1G378_ZOAVI</name>
<feature type="domain" description="PDZ" evidence="3">
    <location>
        <begin position="805"/>
        <end position="869"/>
    </location>
</feature>
<feature type="compositionally biased region" description="Polar residues" evidence="2">
    <location>
        <begin position="609"/>
        <end position="631"/>
    </location>
</feature>
<feature type="compositionally biased region" description="Polar residues" evidence="2">
    <location>
        <begin position="339"/>
        <end position="351"/>
    </location>
</feature>
<evidence type="ECO:0000259" key="3">
    <source>
        <dbReference type="SMART" id="SM00228"/>
    </source>
</evidence>
<feature type="region of interest" description="Disordered" evidence="2">
    <location>
        <begin position="182"/>
        <end position="255"/>
    </location>
</feature>
<gene>
    <name evidence="4" type="ORF">VZT92_001781</name>
</gene>
<dbReference type="PANTHER" id="PTHR12573">
    <property type="entry name" value="AT09986P-RELATED"/>
    <property type="match status" value="1"/>
</dbReference>
<feature type="region of interest" description="Disordered" evidence="2">
    <location>
        <begin position="34"/>
        <end position="59"/>
    </location>
</feature>
<dbReference type="InterPro" id="IPR013761">
    <property type="entry name" value="SAM/pointed_sf"/>
</dbReference>
<dbReference type="EMBL" id="JBCEZU010000002">
    <property type="protein sequence ID" value="KAK9541760.1"/>
    <property type="molecule type" value="Genomic_DNA"/>
</dbReference>
<keyword evidence="1" id="KW-0175">Coiled coil</keyword>
<protein>
    <recommendedName>
        <fullName evidence="3">PDZ domain-containing protein</fullName>
    </recommendedName>
</protein>
<dbReference type="AlphaFoldDB" id="A0AAW1G378"/>
<accession>A0AAW1G378</accession>
<reference evidence="4 5" key="1">
    <citation type="journal article" date="2024" name="Genome Biol. Evol.">
        <title>Chromosome-level genome assembly of the viviparous eelpout Zoarces viviparus.</title>
        <authorList>
            <person name="Fuhrmann N."/>
            <person name="Brasseur M.V."/>
            <person name="Bakowski C.E."/>
            <person name="Podsiadlowski L."/>
            <person name="Prost S."/>
            <person name="Krehenwinkel H."/>
            <person name="Mayer C."/>
        </authorList>
    </citation>
    <scope>NUCLEOTIDE SEQUENCE [LARGE SCALE GENOMIC DNA]</scope>
    <source>
        <strain evidence="4">NO-MEL_2022_Ind0_liver</strain>
    </source>
</reference>
<dbReference type="PANTHER" id="PTHR12573:SF4">
    <property type="entry name" value="AT09986P-RELATED"/>
    <property type="match status" value="1"/>
</dbReference>